<evidence type="ECO:0000313" key="8">
    <source>
        <dbReference type="Proteomes" id="UP000596660"/>
    </source>
</evidence>
<reference evidence="7" key="1">
    <citation type="journal article" date="2017" name="Nature">
        <title>The genome of Chenopodium quinoa.</title>
        <authorList>
            <person name="Jarvis D.E."/>
            <person name="Ho Y.S."/>
            <person name="Lightfoot D.J."/>
            <person name="Schmoeckel S.M."/>
            <person name="Li B."/>
            <person name="Borm T.J.A."/>
            <person name="Ohyanagi H."/>
            <person name="Mineta K."/>
            <person name="Michell C.T."/>
            <person name="Saber N."/>
            <person name="Kharbatia N.M."/>
            <person name="Rupper R.R."/>
            <person name="Sharp A.R."/>
            <person name="Dally N."/>
            <person name="Boughton B.A."/>
            <person name="Woo Y.H."/>
            <person name="Gao G."/>
            <person name="Schijlen E.G.W.M."/>
            <person name="Guo X."/>
            <person name="Momin A.A."/>
            <person name="Negrao S."/>
            <person name="Al-Babili S."/>
            <person name="Gehring C."/>
            <person name="Roessner U."/>
            <person name="Jung C."/>
            <person name="Murphy K."/>
            <person name="Arold S.T."/>
            <person name="Gojobori T."/>
            <person name="van der Linden C.G."/>
            <person name="van Loo E.N."/>
            <person name="Jellen E.N."/>
            <person name="Maughan P.J."/>
            <person name="Tester M."/>
        </authorList>
    </citation>
    <scope>NUCLEOTIDE SEQUENCE [LARGE SCALE GENOMIC DNA]</scope>
    <source>
        <strain evidence="7">cv. PI 614886</strain>
    </source>
</reference>
<feature type="domain" description="Gnk2-homologous" evidence="6">
    <location>
        <begin position="1"/>
        <end position="77"/>
    </location>
</feature>
<dbReference type="InterPro" id="IPR002902">
    <property type="entry name" value="GNK2"/>
</dbReference>
<dbReference type="GO" id="GO:0005576">
    <property type="term" value="C:extracellular region"/>
    <property type="evidence" value="ECO:0007669"/>
    <property type="project" value="UniProtKB-SubCell"/>
</dbReference>
<organism evidence="7 8">
    <name type="scientific">Chenopodium quinoa</name>
    <name type="common">Quinoa</name>
    <dbReference type="NCBI Taxonomy" id="63459"/>
    <lineage>
        <taxon>Eukaryota</taxon>
        <taxon>Viridiplantae</taxon>
        <taxon>Streptophyta</taxon>
        <taxon>Embryophyta</taxon>
        <taxon>Tracheophyta</taxon>
        <taxon>Spermatophyta</taxon>
        <taxon>Magnoliopsida</taxon>
        <taxon>eudicotyledons</taxon>
        <taxon>Gunneridae</taxon>
        <taxon>Pentapetalae</taxon>
        <taxon>Caryophyllales</taxon>
        <taxon>Chenopodiaceae</taxon>
        <taxon>Chenopodioideae</taxon>
        <taxon>Atripliceae</taxon>
        <taxon>Chenopodium</taxon>
    </lineage>
</organism>
<evidence type="ECO:0000256" key="2">
    <source>
        <dbReference type="ARBA" id="ARBA00022525"/>
    </source>
</evidence>
<dbReference type="CDD" id="cd23509">
    <property type="entry name" value="Gnk2-like"/>
    <property type="match status" value="2"/>
</dbReference>
<evidence type="ECO:0000256" key="5">
    <source>
        <dbReference type="ARBA" id="ARBA00038515"/>
    </source>
</evidence>
<dbReference type="AlphaFoldDB" id="A0A803N9C2"/>
<dbReference type="EnsemblPlants" id="AUR62042539-RA">
    <property type="protein sequence ID" value="AUR62042539-RA:cds"/>
    <property type="gene ID" value="AUR62042539"/>
</dbReference>
<dbReference type="OMA" id="GSCTFRY"/>
<comment type="similarity">
    <text evidence="5">Belongs to the cysteine-rich repeat secretory protein family.</text>
</comment>
<dbReference type="Gramene" id="AUR62042539-RA">
    <property type="protein sequence ID" value="AUR62042539-RA:cds"/>
    <property type="gene ID" value="AUR62042539"/>
</dbReference>
<feature type="domain" description="Gnk2-homologous" evidence="6">
    <location>
        <begin position="83"/>
        <end position="189"/>
    </location>
</feature>
<evidence type="ECO:0000259" key="6">
    <source>
        <dbReference type="PROSITE" id="PS51473"/>
    </source>
</evidence>
<sequence length="192" mass="21490">MGLLPRNLSPWGFSSALTRTYPSMFFGIAQCRGDVNSLECNKCVVNASIEIRKSCPYNKGAVIWYDNCMLKYLDRCFFGQINNKNKFYLLNVANLSNDPVLFNTKVKGLLSKLAIQGASTRKLYAIGETKLDTFTNLYGLAQCNQDLSNKVCKTCLDQAISELPNCCDGKRGWRVVSGSCNVRYEICPFINS</sequence>
<dbReference type="SMR" id="A0A803N9C2"/>
<protein>
    <recommendedName>
        <fullName evidence="6">Gnk2-homologous domain-containing protein</fullName>
    </recommendedName>
</protein>
<dbReference type="Proteomes" id="UP000596660">
    <property type="component" value="Unplaced"/>
</dbReference>
<reference evidence="7" key="2">
    <citation type="submission" date="2021-03" db="UniProtKB">
        <authorList>
            <consortium name="EnsemblPlants"/>
        </authorList>
    </citation>
    <scope>IDENTIFICATION</scope>
</reference>
<dbReference type="Gene3D" id="3.30.430.20">
    <property type="entry name" value="Gnk2 domain, C-X8-C-X2-C motif"/>
    <property type="match status" value="2"/>
</dbReference>
<evidence type="ECO:0000313" key="7">
    <source>
        <dbReference type="EnsemblPlants" id="AUR62042539-RA:cds"/>
    </source>
</evidence>
<evidence type="ECO:0000256" key="3">
    <source>
        <dbReference type="ARBA" id="ARBA00022729"/>
    </source>
</evidence>
<dbReference type="Pfam" id="PF01657">
    <property type="entry name" value="Stress-antifung"/>
    <property type="match status" value="2"/>
</dbReference>
<dbReference type="InterPro" id="IPR050581">
    <property type="entry name" value="CRR_secretory_protein"/>
</dbReference>
<keyword evidence="4" id="KW-0677">Repeat</keyword>
<dbReference type="PANTHER" id="PTHR32411:SF43">
    <property type="entry name" value="CYSTEINE-RICH REPEAT SECRETORY PROTEIN 38"/>
    <property type="match status" value="1"/>
</dbReference>
<name>A0A803N9C2_CHEQI</name>
<gene>
    <name evidence="7" type="primary">LOC110683643</name>
</gene>
<evidence type="ECO:0000256" key="1">
    <source>
        <dbReference type="ARBA" id="ARBA00004613"/>
    </source>
</evidence>
<keyword evidence="8" id="KW-1185">Reference proteome</keyword>
<comment type="subcellular location">
    <subcellularLocation>
        <location evidence="1">Secreted</location>
    </subcellularLocation>
</comment>
<dbReference type="InterPro" id="IPR038408">
    <property type="entry name" value="GNK2_sf"/>
</dbReference>
<accession>A0A803N9C2</accession>
<proteinExistence type="inferred from homology"/>
<keyword evidence="3" id="KW-0732">Signal</keyword>
<keyword evidence="2" id="KW-0964">Secreted</keyword>
<dbReference type="PROSITE" id="PS51473">
    <property type="entry name" value="GNK2"/>
    <property type="match status" value="2"/>
</dbReference>
<dbReference type="PANTHER" id="PTHR32411">
    <property type="entry name" value="CYSTEINE-RICH REPEAT SECRETORY PROTEIN 38-RELATED"/>
    <property type="match status" value="1"/>
</dbReference>
<dbReference type="FunFam" id="3.30.430.20:FF:000002">
    <property type="entry name" value="Cysteine-rich receptor-like protein kinase 10"/>
    <property type="match status" value="1"/>
</dbReference>
<evidence type="ECO:0000256" key="4">
    <source>
        <dbReference type="ARBA" id="ARBA00022737"/>
    </source>
</evidence>